<keyword evidence="2" id="KW-1185">Reference proteome</keyword>
<feature type="compositionally biased region" description="Basic and acidic residues" evidence="1">
    <location>
        <begin position="69"/>
        <end position="85"/>
    </location>
</feature>
<protein>
    <submittedName>
        <fullName evidence="3">DUF4316 domain-containing protein</fullName>
    </submittedName>
</protein>
<dbReference type="WBParaSite" id="HPBE_0002533201-mRNA-1">
    <property type="protein sequence ID" value="HPBE_0002533201-mRNA-1"/>
    <property type="gene ID" value="HPBE_0002533201"/>
</dbReference>
<sequence>LKTSKEKLIAAGAKKSAEGYPTIDDIPSNWTEKEKGKSGKVANQEEEEERKQEGQQIAGAAKSPSEQEGPPKQEPKDNLDEALDREPEDPIFVPTTH</sequence>
<proteinExistence type="predicted"/>
<organism evidence="2 3">
    <name type="scientific">Heligmosomoides polygyrus</name>
    <name type="common">Parasitic roundworm</name>
    <dbReference type="NCBI Taxonomy" id="6339"/>
    <lineage>
        <taxon>Eukaryota</taxon>
        <taxon>Metazoa</taxon>
        <taxon>Ecdysozoa</taxon>
        <taxon>Nematoda</taxon>
        <taxon>Chromadorea</taxon>
        <taxon>Rhabditida</taxon>
        <taxon>Rhabditina</taxon>
        <taxon>Rhabditomorpha</taxon>
        <taxon>Strongyloidea</taxon>
        <taxon>Heligmosomidae</taxon>
        <taxon>Heligmosomoides</taxon>
    </lineage>
</organism>
<evidence type="ECO:0000256" key="1">
    <source>
        <dbReference type="SAM" id="MobiDB-lite"/>
    </source>
</evidence>
<dbReference type="AlphaFoldDB" id="A0A183GRL2"/>
<evidence type="ECO:0000313" key="2">
    <source>
        <dbReference type="Proteomes" id="UP000050761"/>
    </source>
</evidence>
<evidence type="ECO:0000313" key="3">
    <source>
        <dbReference type="WBParaSite" id="HPBE_0002533201-mRNA-1"/>
    </source>
</evidence>
<accession>A0A183GRL2</accession>
<name>A0A183GRL2_HELPZ</name>
<dbReference type="Proteomes" id="UP000050761">
    <property type="component" value="Unassembled WGS sequence"/>
</dbReference>
<feature type="region of interest" description="Disordered" evidence="1">
    <location>
        <begin position="1"/>
        <end position="97"/>
    </location>
</feature>
<reference evidence="3" key="1">
    <citation type="submission" date="2019-09" db="UniProtKB">
        <authorList>
            <consortium name="WormBaseParasite"/>
        </authorList>
    </citation>
    <scope>IDENTIFICATION</scope>
</reference>